<evidence type="ECO:0000256" key="5">
    <source>
        <dbReference type="ARBA" id="ARBA00022999"/>
    </source>
</evidence>
<name>A0A6F9DTK3_9ASCI</name>
<keyword evidence="3" id="KW-0734">Signal transduction inhibitor</keyword>
<dbReference type="GO" id="GO:0009968">
    <property type="term" value="P:negative regulation of signal transduction"/>
    <property type="evidence" value="ECO:0007669"/>
    <property type="project" value="UniProtKB-KW"/>
</dbReference>
<keyword evidence="4" id="KW-0833">Ubl conjugation pathway</keyword>
<dbReference type="SUPFAM" id="SSF158235">
    <property type="entry name" value="SOCS box-like"/>
    <property type="match status" value="1"/>
</dbReference>
<evidence type="ECO:0000256" key="2">
    <source>
        <dbReference type="ARBA" id="ARBA00022604"/>
    </source>
</evidence>
<dbReference type="GO" id="GO:0035556">
    <property type="term" value="P:intracellular signal transduction"/>
    <property type="evidence" value="ECO:0007669"/>
    <property type="project" value="InterPro"/>
</dbReference>
<dbReference type="Pfam" id="PF00017">
    <property type="entry name" value="SH2"/>
    <property type="match status" value="1"/>
</dbReference>
<dbReference type="AlphaFoldDB" id="A0A6F9DTK3"/>
<dbReference type="GO" id="GO:0040008">
    <property type="term" value="P:regulation of growth"/>
    <property type="evidence" value="ECO:0007669"/>
    <property type="project" value="InterPro"/>
</dbReference>
<dbReference type="GO" id="GO:0005942">
    <property type="term" value="C:phosphatidylinositol 3-kinase complex"/>
    <property type="evidence" value="ECO:0007669"/>
    <property type="project" value="TreeGrafter"/>
</dbReference>
<dbReference type="CDD" id="cd03740">
    <property type="entry name" value="SOCS_SOCS6"/>
    <property type="match status" value="1"/>
</dbReference>
<accession>A0A6F9DTK3</accession>
<dbReference type="InterPro" id="IPR036036">
    <property type="entry name" value="SOCS_box-like_dom_sf"/>
</dbReference>
<dbReference type="InterPro" id="IPR001496">
    <property type="entry name" value="SOCS_box"/>
</dbReference>
<evidence type="ECO:0000256" key="6">
    <source>
        <dbReference type="PROSITE-ProRule" id="PRU00191"/>
    </source>
</evidence>
<dbReference type="SMART" id="SM00969">
    <property type="entry name" value="SOCS_box"/>
    <property type="match status" value="1"/>
</dbReference>
<protein>
    <submittedName>
        <fullName evidence="10">SOCS6 suppressor of cytokine signaling</fullName>
    </submittedName>
</protein>
<dbReference type="Gene3D" id="3.30.505.10">
    <property type="entry name" value="SH2 domain"/>
    <property type="match status" value="1"/>
</dbReference>
<dbReference type="InterPro" id="IPR000980">
    <property type="entry name" value="SH2"/>
</dbReference>
<dbReference type="Pfam" id="PF07525">
    <property type="entry name" value="SOCS_box"/>
    <property type="match status" value="1"/>
</dbReference>
<evidence type="ECO:0000256" key="1">
    <source>
        <dbReference type="ARBA" id="ARBA00004906"/>
    </source>
</evidence>
<dbReference type="GO" id="GO:0046935">
    <property type="term" value="F:1-phosphatidylinositol-3-kinase regulator activity"/>
    <property type="evidence" value="ECO:0007669"/>
    <property type="project" value="TreeGrafter"/>
</dbReference>
<proteinExistence type="evidence at transcript level"/>
<dbReference type="InterPro" id="IPR036860">
    <property type="entry name" value="SH2_dom_sf"/>
</dbReference>
<dbReference type="EMBL" id="LR790607">
    <property type="protein sequence ID" value="CAB3266469.1"/>
    <property type="molecule type" value="mRNA"/>
</dbReference>
<feature type="domain" description="SH2" evidence="8">
    <location>
        <begin position="184"/>
        <end position="290"/>
    </location>
</feature>
<comment type="pathway">
    <text evidence="1">Protein modification; protein ubiquitination.</text>
</comment>
<sequence>MYQVITLIEPVCSEIEVQSPKKQGKSFFRMFSREKVRTSVDENTTEDVKSPVSNGLKPTTGDVLDTGSFTSCPSTPTSATTQSIDEKDEKRQNNSTEDDCKDLPNGHPDHANDVTQSPSASSIERLQENDGLASVDNEEQEVSNEFVPRGRMPSPTPKSRIVFSNGNEFRTLTEELRNLAKQGWYWGPLTKNEAETKLNDCPDGSFLVRDSSDERYLLSVSFRSDGRTLHTRIQYSHGFSFYENFDYSSTSVVKLINDSVKESQDSNVFCYSRSRDRFASVTSVKLAYPVSRLSEVRSLQYLCRFVIRQYTRIDHIEILPLPNMVKGYLNQSYF</sequence>
<dbReference type="SMART" id="SM00253">
    <property type="entry name" value="SOCS"/>
    <property type="match status" value="1"/>
</dbReference>
<evidence type="ECO:0000259" key="8">
    <source>
        <dbReference type="PROSITE" id="PS50001"/>
    </source>
</evidence>
<dbReference type="SMART" id="SM00252">
    <property type="entry name" value="SH2"/>
    <property type="match status" value="1"/>
</dbReference>
<evidence type="ECO:0000313" key="10">
    <source>
        <dbReference type="EMBL" id="CAB3266469.1"/>
    </source>
</evidence>
<dbReference type="GO" id="GO:0046854">
    <property type="term" value="P:phosphatidylinositol phosphate biosynthetic process"/>
    <property type="evidence" value="ECO:0007669"/>
    <property type="project" value="TreeGrafter"/>
</dbReference>
<dbReference type="PROSITE" id="PS50001">
    <property type="entry name" value="SH2"/>
    <property type="match status" value="1"/>
</dbReference>
<dbReference type="PANTHER" id="PTHR10155">
    <property type="entry name" value="PHOSPHATIDYLINOSITOL 3-KINASE REGULATORY SUBUNIT"/>
    <property type="match status" value="1"/>
</dbReference>
<keyword evidence="2" id="KW-0341">Growth regulation</keyword>
<feature type="compositionally biased region" description="Basic and acidic residues" evidence="7">
    <location>
        <begin position="101"/>
        <end position="112"/>
    </location>
</feature>
<gene>
    <name evidence="10" type="primary">Socs6</name>
</gene>
<dbReference type="InterPro" id="IPR037345">
    <property type="entry name" value="SOCS6_SOCS"/>
</dbReference>
<dbReference type="GO" id="GO:0016567">
    <property type="term" value="P:protein ubiquitination"/>
    <property type="evidence" value="ECO:0007669"/>
    <property type="project" value="UniProtKB-UniPathway"/>
</dbReference>
<feature type="domain" description="SOCS box" evidence="9">
    <location>
        <begin position="285"/>
        <end position="334"/>
    </location>
</feature>
<evidence type="ECO:0000256" key="4">
    <source>
        <dbReference type="ARBA" id="ARBA00022786"/>
    </source>
</evidence>
<dbReference type="SUPFAM" id="SSF55550">
    <property type="entry name" value="SH2 domain"/>
    <property type="match status" value="1"/>
</dbReference>
<reference evidence="10" key="1">
    <citation type="submission" date="2020-04" db="EMBL/GenBank/DDBJ databases">
        <authorList>
            <person name="Neveu A P."/>
        </authorList>
    </citation>
    <scope>NUCLEOTIDE SEQUENCE</scope>
    <source>
        <tissue evidence="10">Whole embryo</tissue>
    </source>
</reference>
<evidence type="ECO:0000256" key="7">
    <source>
        <dbReference type="SAM" id="MobiDB-lite"/>
    </source>
</evidence>
<organism evidence="10">
    <name type="scientific">Phallusia mammillata</name>
    <dbReference type="NCBI Taxonomy" id="59560"/>
    <lineage>
        <taxon>Eukaryota</taxon>
        <taxon>Metazoa</taxon>
        <taxon>Chordata</taxon>
        <taxon>Tunicata</taxon>
        <taxon>Ascidiacea</taxon>
        <taxon>Phlebobranchia</taxon>
        <taxon>Ascidiidae</taxon>
        <taxon>Phallusia</taxon>
    </lineage>
</organism>
<evidence type="ECO:0000256" key="3">
    <source>
        <dbReference type="ARBA" id="ARBA00022700"/>
    </source>
</evidence>
<feature type="region of interest" description="Disordered" evidence="7">
    <location>
        <begin position="35"/>
        <end position="162"/>
    </location>
</feature>
<evidence type="ECO:0000259" key="9">
    <source>
        <dbReference type="PROSITE" id="PS50225"/>
    </source>
</evidence>
<dbReference type="UniPathway" id="UPA00143"/>
<keyword evidence="5 6" id="KW-0727">SH2 domain</keyword>
<dbReference type="PANTHER" id="PTHR10155:SF32">
    <property type="entry name" value="LP02169P"/>
    <property type="match status" value="1"/>
</dbReference>
<feature type="compositionally biased region" description="Polar residues" evidence="7">
    <location>
        <begin position="113"/>
        <end position="124"/>
    </location>
</feature>
<feature type="compositionally biased region" description="Low complexity" evidence="7">
    <location>
        <begin position="66"/>
        <end position="83"/>
    </location>
</feature>
<dbReference type="PROSITE" id="PS50225">
    <property type="entry name" value="SOCS"/>
    <property type="match status" value="1"/>
</dbReference>